<evidence type="ECO:0000313" key="12">
    <source>
        <dbReference type="EMBL" id="CAD7249824.1"/>
    </source>
</evidence>
<feature type="domain" description="IF140/IFT172/WDR19 TPR" evidence="11">
    <location>
        <begin position="986"/>
        <end position="1342"/>
    </location>
</feature>
<organism evidence="12">
    <name type="scientific">Darwinula stevensoni</name>
    <dbReference type="NCBI Taxonomy" id="69355"/>
    <lineage>
        <taxon>Eukaryota</taxon>
        <taxon>Metazoa</taxon>
        <taxon>Ecdysozoa</taxon>
        <taxon>Arthropoda</taxon>
        <taxon>Crustacea</taxon>
        <taxon>Oligostraca</taxon>
        <taxon>Ostracoda</taxon>
        <taxon>Podocopa</taxon>
        <taxon>Podocopida</taxon>
        <taxon>Darwinulocopina</taxon>
        <taxon>Darwinuloidea</taxon>
        <taxon>Darwinulidae</taxon>
        <taxon>Darwinula</taxon>
    </lineage>
</organism>
<evidence type="ECO:0000259" key="11">
    <source>
        <dbReference type="Pfam" id="PF24762"/>
    </source>
</evidence>
<evidence type="ECO:0008006" key="14">
    <source>
        <dbReference type="Google" id="ProtNLM"/>
    </source>
</evidence>
<dbReference type="Pfam" id="PF23383">
    <property type="entry name" value="Beta-prop_IFT140_1st"/>
    <property type="match status" value="1"/>
</dbReference>
<dbReference type="FunFam" id="1.25.40.470:FF:000015">
    <property type="entry name" value="Intraflagellar transport particle protein 140"/>
    <property type="match status" value="1"/>
</dbReference>
<dbReference type="InterPro" id="IPR001680">
    <property type="entry name" value="WD40_rpt"/>
</dbReference>
<evidence type="ECO:0000259" key="10">
    <source>
        <dbReference type="Pfam" id="PF24760"/>
    </source>
</evidence>
<feature type="domain" description="IFT140 second beta-propeller" evidence="9">
    <location>
        <begin position="617"/>
        <end position="786"/>
    </location>
</feature>
<evidence type="ECO:0000256" key="3">
    <source>
        <dbReference type="ARBA" id="ARBA00022737"/>
    </source>
</evidence>
<evidence type="ECO:0000259" key="9">
    <source>
        <dbReference type="Pfam" id="PF23385"/>
    </source>
</evidence>
<evidence type="ECO:0000259" key="8">
    <source>
        <dbReference type="Pfam" id="PF23383"/>
    </source>
</evidence>
<evidence type="ECO:0000256" key="2">
    <source>
        <dbReference type="ARBA" id="ARBA00022574"/>
    </source>
</evidence>
<dbReference type="GO" id="GO:0005930">
    <property type="term" value="C:axoneme"/>
    <property type="evidence" value="ECO:0007669"/>
    <property type="project" value="TreeGrafter"/>
</dbReference>
<dbReference type="EMBL" id="LR902023">
    <property type="protein sequence ID" value="CAD7249824.1"/>
    <property type="molecule type" value="Genomic_DNA"/>
</dbReference>
<dbReference type="PANTHER" id="PTHR15722:SF7">
    <property type="entry name" value="INTRAFLAGELLAR TRANSPORT PROTEIN 140 HOMOLOG"/>
    <property type="match status" value="1"/>
</dbReference>
<proteinExistence type="predicted"/>
<reference evidence="12" key="1">
    <citation type="submission" date="2020-11" db="EMBL/GenBank/DDBJ databases">
        <authorList>
            <person name="Tran Van P."/>
        </authorList>
    </citation>
    <scope>NUCLEOTIDE SEQUENCE</scope>
</reference>
<dbReference type="Proteomes" id="UP000677054">
    <property type="component" value="Unassembled WGS sequence"/>
</dbReference>
<sequence>MMSINSLNTRHTHMRQRNHATDIHDAHWLLTAMLMGETGSREEVKSEGEPIEGLEISSTASAQPTAIAWHPHKKILAVGWESGGLSLCNAAEKQFQPVQSLHQGRLGLLQWSSQGSRLISADSDGAVVGWKSDGRGSLQNVFHHDLKDPLVQMVFRAVPEPLGAFDLSGLARAAVNGDERALDLFSNWRPKTGGKRQSFSAEMKEHLGCFIGSSSGRIYYVNDQGLCSEVLEADGGIKALLYHEARDLLVVITDSLVLGQFQVDSDGALTEISKVKLSGRPGEAVFTWAGKGLLAMGGGESFLRLWDLDGGDNFVLSLEPPHFRHGAESITCISFSSRKGVLAAGTNHGSVAFWKYNTPMKTPGVQSDPEKDWTPQTPASLSGAIKQLHWGSQKNLLAANVVRDVYILNEQILCAHFKDQTAVVQTSPTQLTVLMEEETRLDLRAKIQVSGVSASKEHLTVWDGKNVVTYELAPLTRSFKYQEPQMTSMPLENAGSFTADCDGLAIFEQTLFLIEDGKVQVRTFQGTVKQTLNFLESEGEPISLDINGTFLTVATLAGVIKIWDFSRREAHPHCHPKVLPDIITDFGEIISAKANCNGTRVAVVIATVGVILHMSDSCETPGLQCSFYDLEQMNLMPDPKLYLWDLDGDAFTYFNFASGCAEEDDNTPPPNSANSSQSREFTALERTKFESAKEVGGRFVLSHFWDPEEPRLLVCEAKRLPQPKNEKLVSSPDLSMSWAPDRPEVIVVPMFASGESGLIVQDSFPLGPDHNRLLGIQTPFFYLLRKMEIVSAKGQLVDERVMRDFVGLETKDKTTRGAMMNFSYFLSIGNMDEAFKAIKAIKSEAVWGNMARMCVKTKRLDVAGVCLGHMGHARGAQALREAQVLPQLDARVAILALQLGMVDEAKRLLKSCGRYDLLNELHQDSGKWDDALQLAASFDRIHLRSTHYNFAKDLESHEISEVVVKGEVAEIISFCDHLLMMPLKCGKIAEAIEHYEASETHRFEVPRMLFDEPSALDNYVVKSKDKTLKKWWAQYLESIGDMDGALQYYEAAEDYFSQVRVHCYCGKTERAAEIANETGNPAACYHLARQYENNDMVRDAIHFYGRAGAYGNAIRICKENNLDDQLLSMALLAAPRDQLEAARYFESAERPSWDKAVLLYHKAGLLSKAVELAFRSQQYSTLQMIALDLDSKADPALLQRVADYFLENNQFDKAVDLLAIAKKYFEALDLCVEHNIPITEELADRLTMDKGEMDEGARARVLEKVAECAFTQGNYHLATKKFTQAGNRVKAMKALLKSGDTEKIVFFANVSRQREIYVMAANYLQSLDWRKDPTIMKNIVAFYTKGKALDLLAGFYVACAQVEIDEYQNYEKGLEALVEAYQAMSKTQGTSPQQVEEKLEQIKLRAELVKKFVDVRRNRIFALVRSVSSLYLDDPNEALKQCRDLLAEDKVELAVRKGDIYGFMVEHYARVGNFKMAYTLIEEMRHKIDNLNLAYYINIETLNSISKALDVPLSTGKAADLMNGKGGSEEDEEEEIEEDTSGEADKPMDPFFPRGTYF</sequence>
<feature type="compositionally biased region" description="Acidic residues" evidence="7">
    <location>
        <begin position="1529"/>
        <end position="1542"/>
    </location>
</feature>
<dbReference type="Pfam" id="PF24760">
    <property type="entry name" value="TPR_IF140_C"/>
    <property type="match status" value="1"/>
</dbReference>
<dbReference type="GO" id="GO:0036064">
    <property type="term" value="C:ciliary basal body"/>
    <property type="evidence" value="ECO:0007669"/>
    <property type="project" value="TreeGrafter"/>
</dbReference>
<dbReference type="InterPro" id="IPR056155">
    <property type="entry name" value="Beta-prop_IFT140_2nd"/>
</dbReference>
<keyword evidence="13" id="KW-1185">Reference proteome</keyword>
<gene>
    <name evidence="12" type="ORF">DSTB1V02_LOCUS9611</name>
</gene>
<feature type="region of interest" description="Disordered" evidence="7">
    <location>
        <begin position="1520"/>
        <end position="1558"/>
    </location>
</feature>
<dbReference type="Gene3D" id="2.130.10.10">
    <property type="entry name" value="YVTN repeat-like/Quinoprotein amine dehydrogenase"/>
    <property type="match status" value="2"/>
</dbReference>
<dbReference type="FunFam" id="1.25.40.470:FF:000028">
    <property type="entry name" value="Intraflagellar transport protein 140-like protein"/>
    <property type="match status" value="1"/>
</dbReference>
<dbReference type="InterPro" id="IPR056154">
    <property type="entry name" value="Beta-prop_IFT140_1st"/>
</dbReference>
<evidence type="ECO:0000256" key="5">
    <source>
        <dbReference type="ARBA" id="ARBA00023069"/>
    </source>
</evidence>
<dbReference type="OrthoDB" id="10258787at2759"/>
<dbReference type="PANTHER" id="PTHR15722">
    <property type="entry name" value="IFT140/172-RELATED"/>
    <property type="match status" value="1"/>
</dbReference>
<feature type="domain" description="IF140 C-terminal TPR" evidence="10">
    <location>
        <begin position="1350"/>
        <end position="1485"/>
    </location>
</feature>
<accession>A0A7R9A989</accession>
<keyword evidence="6" id="KW-0966">Cell projection</keyword>
<dbReference type="Pfam" id="PF24762">
    <property type="entry name" value="TPR_IF140-IFT172"/>
    <property type="match status" value="2"/>
</dbReference>
<keyword evidence="4" id="KW-0802">TPR repeat</keyword>
<dbReference type="EMBL" id="CAJPEV010002506">
    <property type="protein sequence ID" value="CAG0897138.1"/>
    <property type="molecule type" value="Genomic_DNA"/>
</dbReference>
<dbReference type="InterPro" id="IPR056156">
    <property type="entry name" value="TPR_IF140_C"/>
</dbReference>
<feature type="domain" description="IFT140 second beta-propeller" evidence="9">
    <location>
        <begin position="419"/>
        <end position="607"/>
    </location>
</feature>
<dbReference type="Gene3D" id="1.25.40.470">
    <property type="match status" value="2"/>
</dbReference>
<evidence type="ECO:0000256" key="6">
    <source>
        <dbReference type="ARBA" id="ARBA00023273"/>
    </source>
</evidence>
<keyword evidence="2" id="KW-0853">WD repeat</keyword>
<dbReference type="InterPro" id="IPR011047">
    <property type="entry name" value="Quinoprotein_ADH-like_sf"/>
</dbReference>
<dbReference type="SUPFAM" id="SSF101908">
    <property type="entry name" value="Putative isomerase YbhE"/>
    <property type="match status" value="1"/>
</dbReference>
<dbReference type="SMART" id="SM00320">
    <property type="entry name" value="WD40"/>
    <property type="match status" value="4"/>
</dbReference>
<dbReference type="GO" id="GO:0035721">
    <property type="term" value="P:intraciliary retrograde transport"/>
    <property type="evidence" value="ECO:0007669"/>
    <property type="project" value="TreeGrafter"/>
</dbReference>
<feature type="domain" description="IF140/IFT172/WDR19 TPR" evidence="11">
    <location>
        <begin position="829"/>
        <end position="962"/>
    </location>
</feature>
<dbReference type="Pfam" id="PF23385">
    <property type="entry name" value="Beta-prop_IFT140_2nd"/>
    <property type="match status" value="2"/>
</dbReference>
<dbReference type="GO" id="GO:0030991">
    <property type="term" value="C:intraciliary transport particle A"/>
    <property type="evidence" value="ECO:0007669"/>
    <property type="project" value="TreeGrafter"/>
</dbReference>
<keyword evidence="5" id="KW-0969">Cilium</keyword>
<feature type="domain" description="IFT140 first beta-propeller" evidence="8">
    <location>
        <begin position="44"/>
        <end position="411"/>
    </location>
</feature>
<name>A0A7R9A989_9CRUS</name>
<evidence type="ECO:0000313" key="13">
    <source>
        <dbReference type="Proteomes" id="UP000677054"/>
    </source>
</evidence>
<evidence type="ECO:0000256" key="4">
    <source>
        <dbReference type="ARBA" id="ARBA00022803"/>
    </source>
</evidence>
<evidence type="ECO:0000256" key="1">
    <source>
        <dbReference type="ARBA" id="ARBA00004138"/>
    </source>
</evidence>
<keyword evidence="3" id="KW-0677">Repeat</keyword>
<dbReference type="SUPFAM" id="SSF50998">
    <property type="entry name" value="Quinoprotein alcohol dehydrogenase-like"/>
    <property type="match status" value="1"/>
</dbReference>
<dbReference type="InterPro" id="IPR056168">
    <property type="entry name" value="TPR_IF140/IFT172/WDR19"/>
</dbReference>
<protein>
    <recommendedName>
        <fullName evidence="14">Intraflagellar transport protein 140</fullName>
    </recommendedName>
</protein>
<dbReference type="InterPro" id="IPR015943">
    <property type="entry name" value="WD40/YVTN_repeat-like_dom_sf"/>
</dbReference>
<evidence type="ECO:0000256" key="7">
    <source>
        <dbReference type="SAM" id="MobiDB-lite"/>
    </source>
</evidence>
<comment type="subcellular location">
    <subcellularLocation>
        <location evidence="1">Cell projection</location>
        <location evidence="1">Cilium</location>
    </subcellularLocation>
</comment>